<name>A0ABS4G0A4_9CLOT</name>
<accession>A0ABS4G0A4</accession>
<reference evidence="2 3" key="1">
    <citation type="submission" date="2021-03" db="EMBL/GenBank/DDBJ databases">
        <title>Genomic Encyclopedia of Type Strains, Phase IV (KMG-IV): sequencing the most valuable type-strain genomes for metagenomic binning, comparative biology and taxonomic classification.</title>
        <authorList>
            <person name="Goeker M."/>
        </authorList>
    </citation>
    <scope>NUCLEOTIDE SEQUENCE [LARGE SCALE GENOMIC DNA]</scope>
    <source>
        <strain evidence="2 3">DSM 6139</strain>
    </source>
</reference>
<comment type="caution">
    <text evidence="2">The sequence shown here is derived from an EMBL/GenBank/DDBJ whole genome shotgun (WGS) entry which is preliminary data.</text>
</comment>
<dbReference type="Pfam" id="PF13192">
    <property type="entry name" value="Thioredoxin_3"/>
    <property type="match status" value="1"/>
</dbReference>
<evidence type="ECO:0000313" key="3">
    <source>
        <dbReference type="Proteomes" id="UP001519271"/>
    </source>
</evidence>
<sequence>MILKILGTGCSNCKKLEANVREAVKDMGLDAEVLKVENIKDIMSYGVMGTPALVKDEKVLFAGRVPNLDAIKKYIAE</sequence>
<evidence type="ECO:0000313" key="2">
    <source>
        <dbReference type="EMBL" id="MBP1917927.1"/>
    </source>
</evidence>
<gene>
    <name evidence="2" type="ORF">J2Z34_000398</name>
</gene>
<dbReference type="InterPro" id="IPR036249">
    <property type="entry name" value="Thioredoxin-like_sf"/>
</dbReference>
<dbReference type="PIRSF" id="PIRSF037031">
    <property type="entry name" value="Redox_disulphide_2"/>
    <property type="match status" value="1"/>
</dbReference>
<dbReference type="InterPro" id="IPR012336">
    <property type="entry name" value="Thioredoxin-like_fold"/>
</dbReference>
<dbReference type="Gene3D" id="3.40.30.10">
    <property type="entry name" value="Glutaredoxin"/>
    <property type="match status" value="1"/>
</dbReference>
<organism evidence="2 3">
    <name type="scientific">Youngiibacter multivorans</name>
    <dbReference type="NCBI Taxonomy" id="937251"/>
    <lineage>
        <taxon>Bacteria</taxon>
        <taxon>Bacillati</taxon>
        <taxon>Bacillota</taxon>
        <taxon>Clostridia</taxon>
        <taxon>Eubacteriales</taxon>
        <taxon>Clostridiaceae</taxon>
        <taxon>Youngiibacter</taxon>
    </lineage>
</organism>
<dbReference type="PANTHER" id="PTHR36450">
    <property type="entry name" value="THIOREDOXIN"/>
    <property type="match status" value="1"/>
</dbReference>
<dbReference type="PANTHER" id="PTHR36450:SF1">
    <property type="entry name" value="THIOREDOXIN"/>
    <property type="match status" value="1"/>
</dbReference>
<dbReference type="Proteomes" id="UP001519271">
    <property type="component" value="Unassembled WGS sequence"/>
</dbReference>
<dbReference type="NCBIfam" id="TIGR00412">
    <property type="entry name" value="redox_disulf_2"/>
    <property type="match status" value="1"/>
</dbReference>
<protein>
    <submittedName>
        <fullName evidence="2">Small redox-active disulfide protein 2</fullName>
    </submittedName>
</protein>
<dbReference type="EMBL" id="JAGGKC010000002">
    <property type="protein sequence ID" value="MBP1917927.1"/>
    <property type="molecule type" value="Genomic_DNA"/>
</dbReference>
<dbReference type="RefSeq" id="WP_209458175.1">
    <property type="nucleotide sequence ID" value="NZ_JAGGKC010000002.1"/>
</dbReference>
<keyword evidence="3" id="KW-1185">Reference proteome</keyword>
<evidence type="ECO:0000259" key="1">
    <source>
        <dbReference type="Pfam" id="PF13192"/>
    </source>
</evidence>
<proteinExistence type="predicted"/>
<dbReference type="InterPro" id="IPR005243">
    <property type="entry name" value="THIRX-like_proc"/>
</dbReference>
<dbReference type="SUPFAM" id="SSF52833">
    <property type="entry name" value="Thioredoxin-like"/>
    <property type="match status" value="1"/>
</dbReference>
<feature type="domain" description="Thioredoxin-like fold" evidence="1">
    <location>
        <begin position="3"/>
        <end position="75"/>
    </location>
</feature>